<dbReference type="InterPro" id="IPR050900">
    <property type="entry name" value="Transposase_IS3/IS150/IS904"/>
</dbReference>
<dbReference type="Pfam" id="PF00665">
    <property type="entry name" value="rve"/>
    <property type="match status" value="1"/>
</dbReference>
<dbReference type="Proteomes" id="UP000198896">
    <property type="component" value="Unassembled WGS sequence"/>
</dbReference>
<dbReference type="PROSITE" id="PS50994">
    <property type="entry name" value="INTEGRASE"/>
    <property type="match status" value="1"/>
</dbReference>
<dbReference type="InterPro" id="IPR048020">
    <property type="entry name" value="Transpos_IS3"/>
</dbReference>
<evidence type="ECO:0000313" key="4">
    <source>
        <dbReference type="Proteomes" id="UP000198896"/>
    </source>
</evidence>
<dbReference type="PANTHER" id="PTHR46889:SF5">
    <property type="entry name" value="INTEGRASE PROTEIN"/>
    <property type="match status" value="1"/>
</dbReference>
<dbReference type="GO" id="GO:0015074">
    <property type="term" value="P:DNA integration"/>
    <property type="evidence" value="ECO:0007669"/>
    <property type="project" value="InterPro"/>
</dbReference>
<dbReference type="InterPro" id="IPR001584">
    <property type="entry name" value="Integrase_cat-core"/>
</dbReference>
<evidence type="ECO:0000256" key="1">
    <source>
        <dbReference type="ARBA" id="ARBA00002286"/>
    </source>
</evidence>
<dbReference type="Pfam" id="PF13276">
    <property type="entry name" value="HTH_21"/>
    <property type="match status" value="1"/>
</dbReference>
<dbReference type="GO" id="GO:0003676">
    <property type="term" value="F:nucleic acid binding"/>
    <property type="evidence" value="ECO:0007669"/>
    <property type="project" value="InterPro"/>
</dbReference>
<dbReference type="AlphaFoldDB" id="A0A1I2CFU8"/>
<sequence length="348" mass="40371">MGSKAPAKVKFQLICDAIRTRENCLSVSVLCQIAGVSRSGFYAWVAAAPARLDRDMKDKADFDLILAAYGFRGYAKGARSIHMRLLHQGIIMNVKKIRRLMRKFSLFCPIRKANPYRRMAKALRTNHVAPNIVERGFTTRGPRKVLLTDITYLFYATNCCYLSTILDAFTHEILAYQLSESLQVTFVIDTVNQLIREQGCTLDNETIVHSDQGSHYTSWAFVNKLKEAEFVQSMSRRGNCWDNAPQESFYGHMKDEIRETIKRLQSYEAVKSQVDDWMDYYNKDRYQWELLKLSPREYYQYLQTGIYPLPVYDSKERIPYWGATPDPGVYRMDFREAAEISKRKKGST</sequence>
<dbReference type="SUPFAM" id="SSF53098">
    <property type="entry name" value="Ribonuclease H-like"/>
    <property type="match status" value="1"/>
</dbReference>
<keyword evidence="4" id="KW-1185">Reference proteome</keyword>
<dbReference type="InterPro" id="IPR025948">
    <property type="entry name" value="HTH-like_dom"/>
</dbReference>
<evidence type="ECO:0000313" key="3">
    <source>
        <dbReference type="EMBL" id="SFE66703.1"/>
    </source>
</evidence>
<proteinExistence type="predicted"/>
<dbReference type="InterPro" id="IPR036397">
    <property type="entry name" value="RNaseH_sf"/>
</dbReference>
<dbReference type="Pfam" id="PF13333">
    <property type="entry name" value="rve_2"/>
    <property type="match status" value="1"/>
</dbReference>
<accession>A0A1I2CFU8</accession>
<gene>
    <name evidence="3" type="ORF">SAMN05216245_11255</name>
</gene>
<protein>
    <submittedName>
        <fullName evidence="3">Transposase InsO and inactivated derivatives</fullName>
    </submittedName>
</protein>
<dbReference type="PANTHER" id="PTHR46889">
    <property type="entry name" value="TRANSPOSASE INSF FOR INSERTION SEQUENCE IS3B-RELATED"/>
    <property type="match status" value="1"/>
</dbReference>
<dbReference type="NCBIfam" id="NF033516">
    <property type="entry name" value="transpos_IS3"/>
    <property type="match status" value="1"/>
</dbReference>
<dbReference type="Gene3D" id="3.30.420.10">
    <property type="entry name" value="Ribonuclease H-like superfamily/Ribonuclease H"/>
    <property type="match status" value="1"/>
</dbReference>
<comment type="function">
    <text evidence="1">Involved in the transposition of the insertion sequence.</text>
</comment>
<dbReference type="InterPro" id="IPR012337">
    <property type="entry name" value="RNaseH-like_sf"/>
</dbReference>
<name>A0A1I2CFU8_9FIRM</name>
<reference evidence="3 4" key="1">
    <citation type="submission" date="2016-10" db="EMBL/GenBank/DDBJ databases">
        <authorList>
            <person name="de Groot N.N."/>
        </authorList>
    </citation>
    <scope>NUCLEOTIDE SEQUENCE [LARGE SCALE GENOMIC DNA]</scope>
    <source>
        <strain evidence="3 4">DSM 9236</strain>
    </source>
</reference>
<dbReference type="OrthoDB" id="9781005at2"/>
<dbReference type="RefSeq" id="WP_093913868.1">
    <property type="nucleotide sequence ID" value="NZ_FONL01000012.1"/>
</dbReference>
<feature type="domain" description="Integrase catalytic" evidence="2">
    <location>
        <begin position="138"/>
        <end position="303"/>
    </location>
</feature>
<organism evidence="3 4">
    <name type="scientific">Succiniclasticum ruminis DSM 9236</name>
    <dbReference type="NCBI Taxonomy" id="1123323"/>
    <lineage>
        <taxon>Bacteria</taxon>
        <taxon>Bacillati</taxon>
        <taxon>Bacillota</taxon>
        <taxon>Negativicutes</taxon>
        <taxon>Acidaminococcales</taxon>
        <taxon>Acidaminococcaceae</taxon>
        <taxon>Succiniclasticum</taxon>
    </lineage>
</organism>
<dbReference type="EMBL" id="FONL01000012">
    <property type="protein sequence ID" value="SFE66703.1"/>
    <property type="molecule type" value="Genomic_DNA"/>
</dbReference>
<evidence type="ECO:0000259" key="2">
    <source>
        <dbReference type="PROSITE" id="PS50994"/>
    </source>
</evidence>